<organism evidence="1 2">
    <name type="scientific">Methylobacterium variabile</name>
    <dbReference type="NCBI Taxonomy" id="298794"/>
    <lineage>
        <taxon>Bacteria</taxon>
        <taxon>Pseudomonadati</taxon>
        <taxon>Pseudomonadota</taxon>
        <taxon>Alphaproteobacteria</taxon>
        <taxon>Hyphomicrobiales</taxon>
        <taxon>Methylobacteriaceae</taxon>
        <taxon>Methylobacterium</taxon>
    </lineage>
</organism>
<evidence type="ECO:0000313" key="1">
    <source>
        <dbReference type="EMBL" id="KMO34404.1"/>
    </source>
</evidence>
<sequence length="97" mass="10070">MPPVRGLARTHPMRGAGLLRLGPAGRAIALVYATCLLLALAYPQALAAWLDDFEPNPVVEAAQGGAARLVALSESLGIARISGSVRDLGKGLTRKPD</sequence>
<accession>A0A0J6SL60</accession>
<dbReference type="PATRIC" id="fig|298794.3.peg.1123"/>
<dbReference type="AlphaFoldDB" id="A0A0J6SL60"/>
<gene>
    <name evidence="1" type="ORF">VQ02_19155</name>
</gene>
<name>A0A0J6SL60_9HYPH</name>
<proteinExistence type="predicted"/>
<dbReference type="Proteomes" id="UP000035955">
    <property type="component" value="Unassembled WGS sequence"/>
</dbReference>
<comment type="caution">
    <text evidence="1">The sequence shown here is derived from an EMBL/GenBank/DDBJ whole genome shotgun (WGS) entry which is preliminary data.</text>
</comment>
<reference evidence="1 2" key="1">
    <citation type="submission" date="2015-03" db="EMBL/GenBank/DDBJ databases">
        <title>Genome sequencing of Methylobacterium variabile DSM 16961.</title>
        <authorList>
            <person name="Chaudhry V."/>
            <person name="Patil P.B."/>
        </authorList>
    </citation>
    <scope>NUCLEOTIDE SEQUENCE [LARGE SCALE GENOMIC DNA]</scope>
    <source>
        <strain evidence="1 2">DSM 16961</strain>
    </source>
</reference>
<protein>
    <submittedName>
        <fullName evidence="1">Uncharacterized protein</fullName>
    </submittedName>
</protein>
<evidence type="ECO:0000313" key="2">
    <source>
        <dbReference type="Proteomes" id="UP000035955"/>
    </source>
</evidence>
<dbReference type="EMBL" id="LABY01000135">
    <property type="protein sequence ID" value="KMO34404.1"/>
    <property type="molecule type" value="Genomic_DNA"/>
</dbReference>
<keyword evidence="2" id="KW-1185">Reference proteome</keyword>